<keyword evidence="3" id="KW-0539">Nucleus</keyword>
<evidence type="ECO:0000313" key="8">
    <source>
        <dbReference type="Proteomes" id="UP000287651"/>
    </source>
</evidence>
<protein>
    <recommendedName>
        <fullName evidence="6">PWWP domain-containing protein</fullName>
    </recommendedName>
</protein>
<dbReference type="GO" id="GO:2000028">
    <property type="term" value="P:regulation of photoperiodism, flowering"/>
    <property type="evidence" value="ECO:0007669"/>
    <property type="project" value="UniProtKB-ARBA"/>
</dbReference>
<evidence type="ECO:0000256" key="5">
    <source>
        <dbReference type="SAM" id="MobiDB-lite"/>
    </source>
</evidence>
<keyword evidence="2" id="KW-0804">Transcription</keyword>
<evidence type="ECO:0000256" key="4">
    <source>
        <dbReference type="ARBA" id="ARBA00060746"/>
    </source>
</evidence>
<dbReference type="SUPFAM" id="SSF63748">
    <property type="entry name" value="Tudor/PWWP/MBT"/>
    <property type="match status" value="1"/>
</dbReference>
<feature type="compositionally biased region" description="Basic and acidic residues" evidence="5">
    <location>
        <begin position="1"/>
        <end position="11"/>
    </location>
</feature>
<evidence type="ECO:0000313" key="7">
    <source>
        <dbReference type="EMBL" id="RRT84065.1"/>
    </source>
</evidence>
<keyword evidence="1" id="KW-0805">Transcription regulation</keyword>
<dbReference type="PROSITE" id="PS50812">
    <property type="entry name" value="PWWP"/>
    <property type="match status" value="1"/>
</dbReference>
<dbReference type="CDD" id="cd05162">
    <property type="entry name" value="PWWP"/>
    <property type="match status" value="1"/>
</dbReference>
<dbReference type="GO" id="GO:0006355">
    <property type="term" value="P:regulation of DNA-templated transcription"/>
    <property type="evidence" value="ECO:0007669"/>
    <property type="project" value="UniProtKB-ARBA"/>
</dbReference>
<comment type="caution">
    <text evidence="7">The sequence shown here is derived from an EMBL/GenBank/DDBJ whole genome shotgun (WGS) entry which is preliminary data.</text>
</comment>
<feature type="region of interest" description="Disordered" evidence="5">
    <location>
        <begin position="610"/>
        <end position="680"/>
    </location>
</feature>
<feature type="compositionally biased region" description="Basic and acidic residues" evidence="5">
    <location>
        <begin position="1143"/>
        <end position="1158"/>
    </location>
</feature>
<dbReference type="InterPro" id="IPR000313">
    <property type="entry name" value="PWWP_dom"/>
</dbReference>
<gene>
    <name evidence="7" type="ORF">B296_00007109</name>
</gene>
<feature type="domain" description="PWWP" evidence="6">
    <location>
        <begin position="155"/>
        <end position="216"/>
    </location>
</feature>
<dbReference type="GO" id="GO:0035098">
    <property type="term" value="C:ESC/E(Z) complex"/>
    <property type="evidence" value="ECO:0007669"/>
    <property type="project" value="UniProtKB-ARBA"/>
</dbReference>
<name>A0A427B6F5_ENSVE</name>
<accession>A0A427B6F5</accession>
<evidence type="ECO:0000256" key="2">
    <source>
        <dbReference type="ARBA" id="ARBA00023163"/>
    </source>
</evidence>
<sequence>MISVMNERDIGRSSSADPSFGMGNPKEGTMAGDETAADVVGRGSDEFTVSMKLDPVELKNEVDGTVLGRGSADLSGSLKDAPVDAEAAMSEARVLQSDVGEGVSAAADAGAEILVADQEEGRDFDEDGLSDEVEVSDGARIPHGAVGNWMNGFELGDMVWGKVKSHPWWPGHIFSEAFASPSVRRTKREGHVLVAFFGDSSYGWFDPAELIPFDPHYAEKSKQTTLRPFVKAVEEAADETSRREALAVTCYCRNTVNYMPARVPGYFYVDVPGFEPGGIYSSKQINSTRDKFSPEKALAFVLQTAVDPLTSDHASIDQIKSIAMMFAYRRAVFEEFDETYAQAFGVEPVRPSSHTGSMPDQPERFAPRGINYCMPLCFRVFMFGPLVVAEPLRHKKIPPSNSKQLAPKAAAKLPSSAKKNKYVLKRRDEQETPSARVGPPKPSLPDFPSPAHPFRSYYNLLPPQQPISAHYAPHLQPTLVFQDASYPPPASAAGGSNLGDYVLQKRAPTVLASADEKLPPQVSQDTSGIRQVPAQKTLPVAVDVPTVISPRQAASQPGEIEFGKVDPAVAAAHVLAEVKDGYRAGLLGRPAEGWKSKDAKVIGGGIMKKVKKRPREDGGVSVGPDGTAADVTKKKKKKKKKKAEERSGGIGLPVSNVDDPHGRSAGKPVSVERESLRKGDGVARTMEPYASAILLPQIDLSSRTLQLPELVSDLQDLALDPFYGMDRDAPWVALHVFLKFRSLVYQKSLALPPASEAEAPDVQAGKSLAARPPLEPIAAIAEVAPSKAAKDERASPSIPKPPRASFRPDDPTVAGRKRTPSDRQEEMSAKKQKKMEKPKALAGEKKATIIPKVPDAQQQKPSAAASVSVGPAKPNNKAAEPVRKQEPSPPPPRAPSPTTLVMKFPPRTTLPSVASLKAKFARFGPLEISGFRVYWKSNTCKVVYKFKHDAEAALNHARSNEMFGQVKVHYYLRDADAPLVPEPSSDAAGQRSEGPQSVRPGNGASSGSVSLALPPAGQLKSILKKSSDEAGAGGATGSREAPRVKFMLGNVDGKAEPPVVVAGNGRSNADAPSSSLPPVAPVIISKTPKSVAFLSPPPPPPSSAALSQSYPPRLIHSPYLPPPPPPLSSFSSVSIPPPPSLRVSDRPHRGSLNRDEPRGPVAAQSSDLPRHYHRQHGGEVEERGNPSGDFANQMLSLLIRCSDIVSGVKSSLGYVPYHPL</sequence>
<dbReference type="FunFam" id="2.30.30.140:FF:000115">
    <property type="entry name" value="Tudor/PWWP/MBT superfamily protein"/>
    <property type="match status" value="1"/>
</dbReference>
<feature type="region of interest" description="Disordered" evidence="5">
    <location>
        <begin position="782"/>
        <end position="900"/>
    </location>
</feature>
<dbReference type="InterPro" id="IPR052657">
    <property type="entry name" value="PDP_family_Arabidopsis"/>
</dbReference>
<dbReference type="Gene3D" id="2.30.30.140">
    <property type="match status" value="1"/>
</dbReference>
<dbReference type="AlphaFoldDB" id="A0A427B6F5"/>
<dbReference type="PANTHER" id="PTHR10688">
    <property type="entry name" value="PWWP DOMAIN-CONTAINING PROTEIN"/>
    <property type="match status" value="1"/>
</dbReference>
<dbReference type="SMART" id="SM00293">
    <property type="entry name" value="PWWP"/>
    <property type="match status" value="1"/>
</dbReference>
<dbReference type="Proteomes" id="UP000287651">
    <property type="component" value="Unassembled WGS sequence"/>
</dbReference>
<feature type="region of interest" description="Disordered" evidence="5">
    <location>
        <begin position="979"/>
        <end position="1010"/>
    </location>
</feature>
<dbReference type="EMBL" id="AMZH03000378">
    <property type="protein sequence ID" value="RRT84065.1"/>
    <property type="molecule type" value="Genomic_DNA"/>
</dbReference>
<organism evidence="7 8">
    <name type="scientific">Ensete ventricosum</name>
    <name type="common">Abyssinian banana</name>
    <name type="synonym">Musa ensete</name>
    <dbReference type="NCBI Taxonomy" id="4639"/>
    <lineage>
        <taxon>Eukaryota</taxon>
        <taxon>Viridiplantae</taxon>
        <taxon>Streptophyta</taxon>
        <taxon>Embryophyta</taxon>
        <taxon>Tracheophyta</taxon>
        <taxon>Spermatophyta</taxon>
        <taxon>Magnoliopsida</taxon>
        <taxon>Liliopsida</taxon>
        <taxon>Zingiberales</taxon>
        <taxon>Musaceae</taxon>
        <taxon>Ensete</taxon>
    </lineage>
</organism>
<feature type="compositionally biased region" description="Basic and acidic residues" evidence="5">
    <location>
        <begin position="670"/>
        <end position="680"/>
    </location>
</feature>
<evidence type="ECO:0000256" key="1">
    <source>
        <dbReference type="ARBA" id="ARBA00023015"/>
    </source>
</evidence>
<feature type="compositionally biased region" description="Low complexity" evidence="5">
    <location>
        <begin position="402"/>
        <end position="417"/>
    </location>
</feature>
<feature type="region of interest" description="Disordered" evidence="5">
    <location>
        <begin position="1024"/>
        <end position="1043"/>
    </location>
</feature>
<feature type="region of interest" description="Disordered" evidence="5">
    <location>
        <begin position="397"/>
        <end position="449"/>
    </location>
</feature>
<comment type="similarity">
    <text evidence="4">Belongs to the PDP family.</text>
</comment>
<dbReference type="Pfam" id="PF00855">
    <property type="entry name" value="PWWP"/>
    <property type="match status" value="1"/>
</dbReference>
<evidence type="ECO:0000256" key="3">
    <source>
        <dbReference type="ARBA" id="ARBA00023242"/>
    </source>
</evidence>
<dbReference type="PANTHER" id="PTHR10688:SF5">
    <property type="entry name" value="PWWP DOMAIN-CONTAINING PROTEIN 1-RELATED"/>
    <property type="match status" value="1"/>
</dbReference>
<evidence type="ECO:0000259" key="6">
    <source>
        <dbReference type="PROSITE" id="PS50812"/>
    </source>
</evidence>
<proteinExistence type="inferred from homology"/>
<feature type="region of interest" description="Disordered" evidence="5">
    <location>
        <begin position="1115"/>
        <end position="1188"/>
    </location>
</feature>
<feature type="region of interest" description="Disordered" evidence="5">
    <location>
        <begin position="1"/>
        <end position="43"/>
    </location>
</feature>
<feature type="compositionally biased region" description="Pro residues" evidence="5">
    <location>
        <begin position="439"/>
        <end position="449"/>
    </location>
</feature>
<reference evidence="7 8" key="1">
    <citation type="journal article" date="2014" name="Agronomy (Basel)">
        <title>A Draft Genome Sequence for Ensete ventricosum, the Drought-Tolerant Tree Against Hunger.</title>
        <authorList>
            <person name="Harrison J."/>
            <person name="Moore K.A."/>
            <person name="Paszkiewicz K."/>
            <person name="Jones T."/>
            <person name="Grant M."/>
            <person name="Ambacheew D."/>
            <person name="Muzemil S."/>
            <person name="Studholme D.J."/>
        </authorList>
    </citation>
    <scope>NUCLEOTIDE SEQUENCE [LARGE SCALE GENOMIC DNA]</scope>
</reference>
<feature type="compositionally biased region" description="Basic and acidic residues" evidence="5">
    <location>
        <begin position="819"/>
        <end position="847"/>
    </location>
</feature>
<feature type="region of interest" description="Disordered" evidence="5">
    <location>
        <begin position="1054"/>
        <end position="1078"/>
    </location>
</feature>